<evidence type="ECO:0000313" key="1">
    <source>
        <dbReference type="EMBL" id="CAG9283727.1"/>
    </source>
</evidence>
<reference evidence="1" key="1">
    <citation type="submission" date="2022-02" db="EMBL/GenBank/DDBJ databases">
        <authorList>
            <person name="Giguere J D."/>
        </authorList>
    </citation>
    <scope>NUCLEOTIDE SEQUENCE</scope>
    <source>
        <strain evidence="1">CCAP 1055/1</strain>
    </source>
</reference>
<dbReference type="AlphaFoldDB" id="A0A8J9T655"/>
<sequence>MNCQMECLYETLFVGRTKFSMENSSFRSAASLLALAMLLYGNKLLVSASSISATSSYQSVRDLDQYGNAVQLKHAQAAADTQGNLVVILDRNSSHWVVSIDAAFGRRKNQRMAPKLVHFLYTPQDNHYEAIICSGIQADASWLTRQLQMYIKNRWERYSQYHGTGTAQAIAQYKRAFWGYDVDDMYQGPAYTATEDRWSRPLGIRTAVLSQFSPRLQVVEPSGVVHRVQSLACLGKNGVQIQTALETRLQNMQKAVDSDTVVVCDDEELQRAIVEVLSSTLGCSPSDVQIHVVSPDGVQQLTVKGGSSR</sequence>
<dbReference type="InterPro" id="IPR029055">
    <property type="entry name" value="Ntn_hydrolases_N"/>
</dbReference>
<dbReference type="SUPFAM" id="SSF56235">
    <property type="entry name" value="N-terminal nucleophile aminohydrolases (Ntn hydrolases)"/>
    <property type="match status" value="1"/>
</dbReference>
<dbReference type="EMBL" id="OU594960">
    <property type="protein sequence ID" value="CAG9283727.1"/>
    <property type="molecule type" value="Genomic_DNA"/>
</dbReference>
<accession>A0A8J9T655</accession>
<gene>
    <name evidence="1" type="ORF">PTTT1_LOCUS23752</name>
</gene>
<name>A0A8J9T655_PHATR</name>
<organism evidence="1">
    <name type="scientific">Phaeodactylum tricornutum</name>
    <name type="common">Diatom</name>
    <dbReference type="NCBI Taxonomy" id="2850"/>
    <lineage>
        <taxon>Eukaryota</taxon>
        <taxon>Sar</taxon>
        <taxon>Stramenopiles</taxon>
        <taxon>Ochrophyta</taxon>
        <taxon>Bacillariophyta</taxon>
        <taxon>Bacillariophyceae</taxon>
        <taxon>Bacillariophycidae</taxon>
        <taxon>Naviculales</taxon>
        <taxon>Phaeodactylaceae</taxon>
        <taxon>Phaeodactylum</taxon>
    </lineage>
</organism>
<protein>
    <submittedName>
        <fullName evidence="1">Uncharacterized protein</fullName>
    </submittedName>
</protein>
<dbReference type="Proteomes" id="UP000836788">
    <property type="component" value="Chromosome 19"/>
</dbReference>
<proteinExistence type="predicted"/>
<dbReference type="Gene3D" id="3.60.20.10">
    <property type="entry name" value="Glutamine Phosphoribosylpyrophosphate, subunit 1, domain 1"/>
    <property type="match status" value="1"/>
</dbReference>